<accession>A0A6P3ZK60</accession>
<dbReference type="GO" id="GO:0016567">
    <property type="term" value="P:protein ubiquitination"/>
    <property type="evidence" value="ECO:0007669"/>
    <property type="project" value="UniProtKB-UniPathway"/>
</dbReference>
<proteinExistence type="predicted"/>
<feature type="repeat" description="ARM" evidence="7">
    <location>
        <begin position="462"/>
        <end position="506"/>
    </location>
</feature>
<feature type="repeat" description="ARM" evidence="7">
    <location>
        <begin position="341"/>
        <end position="378"/>
    </location>
</feature>
<comment type="catalytic activity">
    <reaction evidence="1">
        <text>S-ubiquitinyl-[E2 ubiquitin-conjugating enzyme]-L-cysteine + [acceptor protein]-L-lysine = [E2 ubiquitin-conjugating enzyme]-L-cysteine + N(6)-ubiquitinyl-[acceptor protein]-L-lysine.</text>
        <dbReference type="EC" id="2.3.2.27"/>
    </reaction>
</comment>
<evidence type="ECO:0000256" key="3">
    <source>
        <dbReference type="ARBA" id="ARBA00012483"/>
    </source>
</evidence>
<feature type="repeat" description="ARM" evidence="7">
    <location>
        <begin position="382"/>
        <end position="424"/>
    </location>
</feature>
<dbReference type="RefSeq" id="XP_015879244.3">
    <property type="nucleotide sequence ID" value="XM_016023758.4"/>
</dbReference>
<dbReference type="UniPathway" id="UPA00143"/>
<dbReference type="InterPro" id="IPR011989">
    <property type="entry name" value="ARM-like"/>
</dbReference>
<dbReference type="InterPro" id="IPR016024">
    <property type="entry name" value="ARM-type_fold"/>
</dbReference>
<name>A0A6P3ZK60_ZIZJJ</name>
<dbReference type="Pfam" id="PF25598">
    <property type="entry name" value="ARM_PUB"/>
    <property type="match status" value="1"/>
</dbReference>
<dbReference type="SMART" id="SM00504">
    <property type="entry name" value="Ubox"/>
    <property type="match status" value="1"/>
</dbReference>
<dbReference type="Pfam" id="PF04564">
    <property type="entry name" value="U-box"/>
    <property type="match status" value="1"/>
</dbReference>
<reference evidence="11" key="1">
    <citation type="submission" date="2025-08" db="UniProtKB">
        <authorList>
            <consortium name="RefSeq"/>
        </authorList>
    </citation>
    <scope>IDENTIFICATION</scope>
    <source>
        <tissue evidence="11">Seedling</tissue>
    </source>
</reference>
<dbReference type="PANTHER" id="PTHR23315">
    <property type="entry name" value="U BOX DOMAIN-CONTAINING"/>
    <property type="match status" value="1"/>
</dbReference>
<evidence type="ECO:0000256" key="5">
    <source>
        <dbReference type="ARBA" id="ARBA00022737"/>
    </source>
</evidence>
<dbReference type="AlphaFoldDB" id="A0A6P3ZK60"/>
<evidence type="ECO:0000256" key="7">
    <source>
        <dbReference type="PROSITE-ProRule" id="PRU00259"/>
    </source>
</evidence>
<feature type="region of interest" description="Disordered" evidence="8">
    <location>
        <begin position="232"/>
        <end position="262"/>
    </location>
</feature>
<dbReference type="Gene3D" id="3.30.40.10">
    <property type="entry name" value="Zinc/RING finger domain, C3HC4 (zinc finger)"/>
    <property type="match status" value="1"/>
</dbReference>
<dbReference type="SMART" id="SM00185">
    <property type="entry name" value="ARM"/>
    <property type="match status" value="4"/>
</dbReference>
<keyword evidence="6" id="KW-0833">Ubl conjugation pathway</keyword>
<organism evidence="10 11">
    <name type="scientific">Ziziphus jujuba</name>
    <name type="common">Chinese jujube</name>
    <name type="synonym">Ziziphus sativa</name>
    <dbReference type="NCBI Taxonomy" id="326968"/>
    <lineage>
        <taxon>Eukaryota</taxon>
        <taxon>Viridiplantae</taxon>
        <taxon>Streptophyta</taxon>
        <taxon>Embryophyta</taxon>
        <taxon>Tracheophyta</taxon>
        <taxon>Spermatophyta</taxon>
        <taxon>Magnoliopsida</taxon>
        <taxon>eudicotyledons</taxon>
        <taxon>Gunneridae</taxon>
        <taxon>Pentapetalae</taxon>
        <taxon>rosids</taxon>
        <taxon>fabids</taxon>
        <taxon>Rosales</taxon>
        <taxon>Rhamnaceae</taxon>
        <taxon>Paliureae</taxon>
        <taxon>Ziziphus</taxon>
    </lineage>
</organism>
<evidence type="ECO:0000259" key="9">
    <source>
        <dbReference type="PROSITE" id="PS51698"/>
    </source>
</evidence>
<gene>
    <name evidence="11" type="primary">LOC107415434</name>
</gene>
<dbReference type="InParanoid" id="A0A6P3ZK60"/>
<feature type="region of interest" description="Disordered" evidence="8">
    <location>
        <begin position="155"/>
        <end position="176"/>
    </location>
</feature>
<sequence length="578" mass="63417">MEFQEGLMKLTVHKPLEKQWVFFRDTETEKVVTQIDSPKRRWKLFHRSSSSTLSSKSSQPPREFLCPITGSLMAEPVIVSSGHTFESACVQVCKALNFIPTLTDNSTPDFSSVIPNLALKSTILSWCKNSSIDPPKPLDSKSAEKLVRTFMASQAQKSNTQNNNNNNNNNKEPPGNVVVISEKELLERVKENPPLNLNHASTEVTRRSNHFYPSSDESIGTRNSMLPLPLATRPSCCSSSSSSSSSAEIEIQNPNSSNEEEEMLTKFRSPQVFEVEEALIRLRKITRTSEEARAQLCTQRLLLTLKSLILSRYTGIQVNSLAALVNLSLQKSNKVNIVRSGIVPHLVDALKGGSPEAQEHASGALFSLALNDDSKTAIGVLGALPPLLHLLRSNSERTRHDSALALYHLTLVRSNRSKLVKDGSIPVLLGMVRSGHMADRILLILCNLGSSLEGRVALLDAGAVDCLVNMLRGESCSESTRESCVAALYSLSFGGLRFKGLAKAAGAMEVLRKVERGGSERSREKARKIIEVMKAREKEEEEEVDWEALLESGLGLGSQSRHRLGDGLDGSKANSSEF</sequence>
<dbReference type="InterPro" id="IPR058678">
    <property type="entry name" value="ARM_PUB"/>
</dbReference>
<protein>
    <recommendedName>
        <fullName evidence="3">RING-type E3 ubiquitin transferase</fullName>
        <ecNumber evidence="3">2.3.2.27</ecNumber>
    </recommendedName>
</protein>
<keyword evidence="5" id="KW-0677">Repeat</keyword>
<feature type="region of interest" description="Disordered" evidence="8">
    <location>
        <begin position="557"/>
        <end position="578"/>
    </location>
</feature>
<dbReference type="Proteomes" id="UP001652623">
    <property type="component" value="Chromosome 4"/>
</dbReference>
<dbReference type="SMR" id="A0A6P3ZK60"/>
<dbReference type="KEGG" id="zju:107415434"/>
<evidence type="ECO:0000313" key="10">
    <source>
        <dbReference type="Proteomes" id="UP001652623"/>
    </source>
</evidence>
<feature type="compositionally biased region" description="Low complexity" evidence="8">
    <location>
        <begin position="235"/>
        <end position="246"/>
    </location>
</feature>
<dbReference type="InterPro" id="IPR000225">
    <property type="entry name" value="Armadillo"/>
</dbReference>
<feature type="domain" description="U-box" evidence="9">
    <location>
        <begin position="59"/>
        <end position="133"/>
    </location>
</feature>
<dbReference type="PROSITE" id="PS50176">
    <property type="entry name" value="ARM_REPEAT"/>
    <property type="match status" value="3"/>
</dbReference>
<keyword evidence="10" id="KW-1185">Reference proteome</keyword>
<evidence type="ECO:0000256" key="4">
    <source>
        <dbReference type="ARBA" id="ARBA00022679"/>
    </source>
</evidence>
<dbReference type="GeneID" id="107415434"/>
<evidence type="ECO:0000256" key="8">
    <source>
        <dbReference type="SAM" id="MobiDB-lite"/>
    </source>
</evidence>
<dbReference type="PROSITE" id="PS51698">
    <property type="entry name" value="U_BOX"/>
    <property type="match status" value="1"/>
</dbReference>
<dbReference type="SUPFAM" id="SSF48371">
    <property type="entry name" value="ARM repeat"/>
    <property type="match status" value="1"/>
</dbReference>
<dbReference type="Gene3D" id="1.25.10.10">
    <property type="entry name" value="Leucine-rich Repeat Variant"/>
    <property type="match status" value="1"/>
</dbReference>
<dbReference type="PANTHER" id="PTHR23315:SF339">
    <property type="entry name" value="U-BOX DOMAIN-CONTAINING PROTEIN 40"/>
    <property type="match status" value="1"/>
</dbReference>
<dbReference type="GO" id="GO:0061630">
    <property type="term" value="F:ubiquitin protein ligase activity"/>
    <property type="evidence" value="ECO:0007669"/>
    <property type="project" value="UniProtKB-EC"/>
</dbReference>
<evidence type="ECO:0000256" key="2">
    <source>
        <dbReference type="ARBA" id="ARBA00004906"/>
    </source>
</evidence>
<dbReference type="InterPro" id="IPR003613">
    <property type="entry name" value="Ubox_domain"/>
</dbReference>
<dbReference type="SUPFAM" id="SSF57850">
    <property type="entry name" value="RING/U-box"/>
    <property type="match status" value="1"/>
</dbReference>
<evidence type="ECO:0000256" key="6">
    <source>
        <dbReference type="ARBA" id="ARBA00022786"/>
    </source>
</evidence>
<dbReference type="EC" id="2.3.2.27" evidence="3"/>
<evidence type="ECO:0000256" key="1">
    <source>
        <dbReference type="ARBA" id="ARBA00000900"/>
    </source>
</evidence>
<comment type="pathway">
    <text evidence="2">Protein modification; protein ubiquitination.</text>
</comment>
<keyword evidence="4" id="KW-0808">Transferase</keyword>
<evidence type="ECO:0000313" key="11">
    <source>
        <dbReference type="RefSeq" id="XP_015879244.3"/>
    </source>
</evidence>
<dbReference type="InterPro" id="IPR013083">
    <property type="entry name" value="Znf_RING/FYVE/PHD"/>
</dbReference>
<dbReference type="FunCoup" id="A0A6P3ZK60">
    <property type="interactions" value="95"/>
</dbReference>